<feature type="domain" description="DUF1023" evidence="1">
    <location>
        <begin position="367"/>
        <end position="540"/>
    </location>
</feature>
<dbReference type="Pfam" id="PF06259">
    <property type="entry name" value="Abhydrolase_8"/>
    <property type="match status" value="1"/>
</dbReference>
<protein>
    <recommendedName>
        <fullName evidence="1">DUF1023 domain-containing protein</fullName>
    </recommendedName>
</protein>
<sequence length="615" mass="65658">MPTWQQLRDVKLSRYRHDADGWGKVSRRADAARLRVDREMTIPVRSTQKGETATKAAGDLDRLSRNYRYVHGECGLVRTTLESLAADLEGPQRKLKQALEDAEALKFTVNGDGSVTYPAPVSMDGTSSPVLPGPYAPGAGGGTARAGALVPFLPGWGEGGSNANKAMAEDIAERIASAVRQASEIDARYAPVLRALKAPAGLDVTDDILVDAAKDMGAVRKAVGNFLDDKGIPHGNSPAENRKWWSDLTDGQRDEYATLYPAEIGALDGLPSEVRDTSNRLVLAETRALLSQQYERLGPEPPQYVQVGDPPSAVVNPLWQQWHKSGGERLRAQLKGMQAIQDRLDASGVPGRNGEPGLPQAYLLGFDTKGDGHAIIANGNPDTADHTAVFVPGTGSKLEDASGDIRRMTDTWRQTQQMAPGKATSTITWIGYDAPQNLVTDSPRPSYAYGAAPKLNSFLDGLRAAQGSDAVCLPSHHTTVIAHSYGTTVVGAAAKEHHIAADDIVVAGSPGMLVGDASDLGVGRDHVWSEAAGDDPVPYIGRPFLAGDKWGVHYFHGIPYKAGHISTIPSDEAFGGHRMDVDTSGHSDYWNKGSLSLSNQAAVVVGKYDDVKGKK</sequence>
<gene>
    <name evidence="2" type="ORF">SNOD_28050</name>
</gene>
<dbReference type="STRING" id="40318.SNOD_28050"/>
<dbReference type="AlphaFoldDB" id="A0A0B5DJP8"/>
<reference evidence="3" key="1">
    <citation type="submission" date="2014-09" db="EMBL/GenBank/DDBJ databases">
        <title>Sequence of the Streptomyces nodosus genome.</title>
        <authorList>
            <person name="Sweeney P."/>
            <person name="Stephens N."/>
            <person name="Murphy C."/>
            <person name="Caffrey P."/>
        </authorList>
    </citation>
    <scope>NUCLEOTIDE SEQUENCE [LARGE SCALE GENOMIC DNA]</scope>
    <source>
        <strain evidence="3">ATCC 14899</strain>
    </source>
</reference>
<dbReference type="InterPro" id="IPR010427">
    <property type="entry name" value="DUF1023"/>
</dbReference>
<accession>A0A0B5DJP8</accession>
<keyword evidence="3" id="KW-1185">Reference proteome</keyword>
<proteinExistence type="predicted"/>
<evidence type="ECO:0000313" key="3">
    <source>
        <dbReference type="Proteomes" id="UP000031526"/>
    </source>
</evidence>
<dbReference type="OrthoDB" id="5969911at2"/>
<dbReference type="ESTHER" id="9actn-a0a0b5djp8">
    <property type="family name" value="Duf_1023"/>
</dbReference>
<dbReference type="EMBL" id="CP009313">
    <property type="protein sequence ID" value="AJE43449.1"/>
    <property type="molecule type" value="Genomic_DNA"/>
</dbReference>
<evidence type="ECO:0000259" key="1">
    <source>
        <dbReference type="Pfam" id="PF06259"/>
    </source>
</evidence>
<name>A0A0B5DJP8_9ACTN</name>
<dbReference type="Proteomes" id="UP000031526">
    <property type="component" value="Chromosome"/>
</dbReference>
<organism evidence="2 3">
    <name type="scientific">Streptomyces nodosus</name>
    <dbReference type="NCBI Taxonomy" id="40318"/>
    <lineage>
        <taxon>Bacteria</taxon>
        <taxon>Bacillati</taxon>
        <taxon>Actinomycetota</taxon>
        <taxon>Actinomycetes</taxon>
        <taxon>Kitasatosporales</taxon>
        <taxon>Streptomycetaceae</taxon>
        <taxon>Streptomyces</taxon>
    </lineage>
</organism>
<dbReference type="HOGENOM" id="CLU_025057_1_1_11"/>
<dbReference type="RefSeq" id="WP_043445426.1">
    <property type="nucleotide sequence ID" value="NZ_CP009313.1"/>
</dbReference>
<evidence type="ECO:0000313" key="2">
    <source>
        <dbReference type="EMBL" id="AJE43449.1"/>
    </source>
</evidence>
<reference evidence="2 3" key="2">
    <citation type="journal article" date="2016" name="Appl. Microbiol. Biotechnol.">
        <title>Exploiting the genome sequence of Streptomyces nodosus for enhanced antibiotic production.</title>
        <authorList>
            <person name="Sweeney P."/>
            <person name="Murphy C.D."/>
            <person name="Caffrey P."/>
        </authorList>
    </citation>
    <scope>NUCLEOTIDE SEQUENCE [LARGE SCALE GENOMIC DNA]</scope>
    <source>
        <strain evidence="2 3">ATCC 14899</strain>
    </source>
</reference>